<proteinExistence type="predicted"/>
<evidence type="ECO:0000259" key="3">
    <source>
        <dbReference type="PROSITE" id="PS50090"/>
    </source>
</evidence>
<feature type="compositionally biased region" description="Polar residues" evidence="2">
    <location>
        <begin position="173"/>
        <end position="186"/>
    </location>
</feature>
<comment type="caution">
    <text evidence="5">The sequence shown here is derived from an EMBL/GenBank/DDBJ whole genome shotgun (WGS) entry which is preliminary data.</text>
</comment>
<dbReference type="InterPro" id="IPR017930">
    <property type="entry name" value="Myb_dom"/>
</dbReference>
<evidence type="ECO:0000313" key="5">
    <source>
        <dbReference type="EMBL" id="KMZ59216.1"/>
    </source>
</evidence>
<dbReference type="AlphaFoldDB" id="A0A0K9NR34"/>
<dbReference type="Gene3D" id="1.10.246.220">
    <property type="match status" value="1"/>
</dbReference>
<gene>
    <name evidence="5" type="ORF">ZOSMA_6G01490</name>
</gene>
<accession>A0A0K9NR34</accession>
<name>A0A0K9NR34_ZOSMR</name>
<dbReference type="InterPro" id="IPR031105">
    <property type="entry name" value="TRP_plant"/>
</dbReference>
<evidence type="ECO:0000313" key="6">
    <source>
        <dbReference type="Proteomes" id="UP000036987"/>
    </source>
</evidence>
<dbReference type="PROSITE" id="PS50090">
    <property type="entry name" value="MYB_LIKE"/>
    <property type="match status" value="1"/>
</dbReference>
<dbReference type="InterPro" id="IPR009057">
    <property type="entry name" value="Homeodomain-like_sf"/>
</dbReference>
<dbReference type="InterPro" id="IPR001005">
    <property type="entry name" value="SANT/Myb"/>
</dbReference>
<evidence type="ECO:0000259" key="4">
    <source>
        <dbReference type="PROSITE" id="PS51294"/>
    </source>
</evidence>
<dbReference type="CDD" id="cd11660">
    <property type="entry name" value="SANT_TRF"/>
    <property type="match status" value="1"/>
</dbReference>
<dbReference type="OrthoDB" id="2020981at2759"/>
<dbReference type="GO" id="GO:0042162">
    <property type="term" value="F:telomeric DNA binding"/>
    <property type="evidence" value="ECO:0007669"/>
    <property type="project" value="UniProtKB-ARBA"/>
</dbReference>
<feature type="domain" description="Myb-like" evidence="3">
    <location>
        <begin position="459"/>
        <end position="514"/>
    </location>
</feature>
<dbReference type="SUPFAM" id="SSF46689">
    <property type="entry name" value="Homeodomain-like"/>
    <property type="match status" value="1"/>
</dbReference>
<evidence type="ECO:0000256" key="2">
    <source>
        <dbReference type="SAM" id="MobiDB-lite"/>
    </source>
</evidence>
<sequence length="562" mass="63778">MYQIDKDPVQLRFLFETPRGIRSHRGRRVEKMDVDEYCDRKSKKKLDLLAEVAAIALEREFYAARKRGFPFTRETIDRFTANDEPCDECSCDEGTQLPDNLEELFPKECSQESTSSAVPVRSDGVELSPSTADNSIVKNTSELAGWIGVQVDAKTEKNFESSGDIDRHEENNNKSSDSTQPSTITCKTWKSQYKDTTKNTSTPTPTPTSDILSSKFWKASPALFKPQTTKQPNDRYPFRSRKIRCNRQMRGMSDDLQNPAVPEAVVTSIPLAEENGFNVNKESPITSRKWQEVVQPSRSFPCGRYSEAIRSVVVPDINIMNTETSTVGHLRSIVCNALNNMFSDGFNVSVFYRGKMMTDDSQTLREAGLSDYCDNELRIKLEPRSLKQCTADLTESLLPRIPHGCDVGAMSSSPLAMVVDPSSPRRPYPYSLLTGAQSLNQNRPSTMVPFQRRRSSSNGERRARRPFTVAEVEALVRTVEELGTGRWRDVKNRAFAHSEHRTYVDLKDKWKTLVHTAELGAQQRRGEPVPQQLLNRVMATQTFWANQQRLRNENQTIHIKDD</sequence>
<feature type="compositionally biased region" description="Basic and acidic residues" evidence="2">
    <location>
        <begin position="160"/>
        <end position="172"/>
    </location>
</feature>
<feature type="region of interest" description="Disordered" evidence="2">
    <location>
        <begin position="160"/>
        <end position="186"/>
    </location>
</feature>
<feature type="domain" description="HTH myb-type" evidence="4">
    <location>
        <begin position="459"/>
        <end position="518"/>
    </location>
</feature>
<dbReference type="InterPro" id="IPR057625">
    <property type="entry name" value="TPR1-6-like_ubiquitin"/>
</dbReference>
<keyword evidence="1" id="KW-0238">DNA-binding</keyword>
<dbReference type="Pfam" id="PF23603">
    <property type="entry name" value="Ubiquitin_TPR1"/>
    <property type="match status" value="1"/>
</dbReference>
<dbReference type="EMBL" id="LFYR01001803">
    <property type="protein sequence ID" value="KMZ59216.1"/>
    <property type="molecule type" value="Genomic_DNA"/>
</dbReference>
<dbReference type="Proteomes" id="UP000036987">
    <property type="component" value="Unassembled WGS sequence"/>
</dbReference>
<feature type="region of interest" description="Disordered" evidence="2">
    <location>
        <begin position="441"/>
        <end position="464"/>
    </location>
</feature>
<protein>
    <submittedName>
        <fullName evidence="5">Uncharacterized protein</fullName>
    </submittedName>
</protein>
<dbReference type="PANTHER" id="PTHR21717:SF70">
    <property type="entry name" value="TELOMERE REPEAT-BINDING PROTEIN 2-RELATED"/>
    <property type="match status" value="1"/>
</dbReference>
<dbReference type="PANTHER" id="PTHR21717">
    <property type="entry name" value="TELOMERIC REPEAT BINDING PROTEIN"/>
    <property type="match status" value="1"/>
</dbReference>
<organism evidence="5 6">
    <name type="scientific">Zostera marina</name>
    <name type="common">Eelgrass</name>
    <dbReference type="NCBI Taxonomy" id="29655"/>
    <lineage>
        <taxon>Eukaryota</taxon>
        <taxon>Viridiplantae</taxon>
        <taxon>Streptophyta</taxon>
        <taxon>Embryophyta</taxon>
        <taxon>Tracheophyta</taxon>
        <taxon>Spermatophyta</taxon>
        <taxon>Magnoliopsida</taxon>
        <taxon>Liliopsida</taxon>
        <taxon>Zosteraceae</taxon>
        <taxon>Zostera</taxon>
    </lineage>
</organism>
<evidence type="ECO:0000256" key="1">
    <source>
        <dbReference type="ARBA" id="ARBA00023125"/>
    </source>
</evidence>
<dbReference type="PROSITE" id="PS51294">
    <property type="entry name" value="HTH_MYB"/>
    <property type="match status" value="1"/>
</dbReference>
<reference evidence="6" key="1">
    <citation type="journal article" date="2016" name="Nature">
        <title>The genome of the seagrass Zostera marina reveals angiosperm adaptation to the sea.</title>
        <authorList>
            <person name="Olsen J.L."/>
            <person name="Rouze P."/>
            <person name="Verhelst B."/>
            <person name="Lin Y.-C."/>
            <person name="Bayer T."/>
            <person name="Collen J."/>
            <person name="Dattolo E."/>
            <person name="De Paoli E."/>
            <person name="Dittami S."/>
            <person name="Maumus F."/>
            <person name="Michel G."/>
            <person name="Kersting A."/>
            <person name="Lauritano C."/>
            <person name="Lohaus R."/>
            <person name="Toepel M."/>
            <person name="Tonon T."/>
            <person name="Vanneste K."/>
            <person name="Amirebrahimi M."/>
            <person name="Brakel J."/>
            <person name="Bostroem C."/>
            <person name="Chovatia M."/>
            <person name="Grimwood J."/>
            <person name="Jenkins J.W."/>
            <person name="Jueterbock A."/>
            <person name="Mraz A."/>
            <person name="Stam W.T."/>
            <person name="Tice H."/>
            <person name="Bornberg-Bauer E."/>
            <person name="Green P.J."/>
            <person name="Pearson G.A."/>
            <person name="Procaccini G."/>
            <person name="Duarte C.M."/>
            <person name="Schmutz J."/>
            <person name="Reusch T.B.H."/>
            <person name="Van de Peer Y."/>
        </authorList>
    </citation>
    <scope>NUCLEOTIDE SEQUENCE [LARGE SCALE GENOMIC DNA]</scope>
    <source>
        <strain evidence="6">cv. Finnish</strain>
    </source>
</reference>
<dbReference type="STRING" id="29655.A0A0K9NR34"/>
<keyword evidence="6" id="KW-1185">Reference proteome</keyword>
<dbReference type="SMART" id="SM00717">
    <property type="entry name" value="SANT"/>
    <property type="match status" value="1"/>
</dbReference>